<proteinExistence type="predicted"/>
<evidence type="ECO:0000313" key="2">
    <source>
        <dbReference type="EMBL" id="KAJ7228660.1"/>
    </source>
</evidence>
<dbReference type="Proteomes" id="UP001219525">
    <property type="component" value="Unassembled WGS sequence"/>
</dbReference>
<reference evidence="2" key="1">
    <citation type="submission" date="2023-03" db="EMBL/GenBank/DDBJ databases">
        <title>Massive genome expansion in bonnet fungi (Mycena s.s.) driven by repeated elements and novel gene families across ecological guilds.</title>
        <authorList>
            <consortium name="Lawrence Berkeley National Laboratory"/>
            <person name="Harder C.B."/>
            <person name="Miyauchi S."/>
            <person name="Viragh M."/>
            <person name="Kuo A."/>
            <person name="Thoen E."/>
            <person name="Andreopoulos B."/>
            <person name="Lu D."/>
            <person name="Skrede I."/>
            <person name="Drula E."/>
            <person name="Henrissat B."/>
            <person name="Morin E."/>
            <person name="Kohler A."/>
            <person name="Barry K."/>
            <person name="LaButti K."/>
            <person name="Morin E."/>
            <person name="Salamov A."/>
            <person name="Lipzen A."/>
            <person name="Mereny Z."/>
            <person name="Hegedus B."/>
            <person name="Baldrian P."/>
            <person name="Stursova M."/>
            <person name="Weitz H."/>
            <person name="Taylor A."/>
            <person name="Grigoriev I.V."/>
            <person name="Nagy L.G."/>
            <person name="Martin F."/>
            <person name="Kauserud H."/>
        </authorList>
    </citation>
    <scope>NUCLEOTIDE SEQUENCE</scope>
    <source>
        <strain evidence="2">9144</strain>
    </source>
</reference>
<accession>A0AAD7E4M8</accession>
<evidence type="ECO:0000313" key="3">
    <source>
        <dbReference type="Proteomes" id="UP001219525"/>
    </source>
</evidence>
<protein>
    <submittedName>
        <fullName evidence="2">Uncharacterized protein</fullName>
    </submittedName>
</protein>
<sequence length="142" mass="15917">MALFTTNRIRSAATGKWRWCFASHTSRRYLFPSFAALSILAVSGLILTMHHRLDWQLLTQTQEEALLIFCFGMFWMSVLLAWRALRAHGGGGAGVPGGSAEIYEARRQGTVRGAGMGSSRQLRPYPCSIDDAYCIVEEYTFF</sequence>
<evidence type="ECO:0000256" key="1">
    <source>
        <dbReference type="SAM" id="Phobius"/>
    </source>
</evidence>
<gene>
    <name evidence="2" type="ORF">GGX14DRAFT_554733</name>
</gene>
<keyword evidence="1" id="KW-1133">Transmembrane helix</keyword>
<dbReference type="EMBL" id="JARJCW010000002">
    <property type="protein sequence ID" value="KAJ7228660.1"/>
    <property type="molecule type" value="Genomic_DNA"/>
</dbReference>
<keyword evidence="3" id="KW-1185">Reference proteome</keyword>
<feature type="transmembrane region" description="Helical" evidence="1">
    <location>
        <begin position="65"/>
        <end position="82"/>
    </location>
</feature>
<name>A0AAD7E4M8_9AGAR</name>
<comment type="caution">
    <text evidence="2">The sequence shown here is derived from an EMBL/GenBank/DDBJ whole genome shotgun (WGS) entry which is preliminary data.</text>
</comment>
<keyword evidence="1" id="KW-0472">Membrane</keyword>
<feature type="transmembrane region" description="Helical" evidence="1">
    <location>
        <begin position="29"/>
        <end position="53"/>
    </location>
</feature>
<organism evidence="2 3">
    <name type="scientific">Mycena pura</name>
    <dbReference type="NCBI Taxonomy" id="153505"/>
    <lineage>
        <taxon>Eukaryota</taxon>
        <taxon>Fungi</taxon>
        <taxon>Dikarya</taxon>
        <taxon>Basidiomycota</taxon>
        <taxon>Agaricomycotina</taxon>
        <taxon>Agaricomycetes</taxon>
        <taxon>Agaricomycetidae</taxon>
        <taxon>Agaricales</taxon>
        <taxon>Marasmiineae</taxon>
        <taxon>Mycenaceae</taxon>
        <taxon>Mycena</taxon>
    </lineage>
</organism>
<dbReference type="AlphaFoldDB" id="A0AAD7E4M8"/>
<keyword evidence="1" id="KW-0812">Transmembrane</keyword>